<dbReference type="Pfam" id="PF00534">
    <property type="entry name" value="Glycos_transf_1"/>
    <property type="match status" value="1"/>
</dbReference>
<accession>A0ABR7L1P6</accession>
<sequence length="385" mass="42380">MTGRASPGDDTRSAGIRVGFACAWDEPPAPTWSYTPWNLRGALRKRTEVVDLGLRWARPARTALKALGAYRHEGRWASAWKHHALTQSVTGLRLRSAERGLRPDVVLQIGDLARLDKPYFVYQDLSFDLLLDHFDNETGVRHFPHLTPSRIRRLVDRQHEIYAGAAGVLAMSGWLAEHLVRVTGLPADRVHVVPPAANVLPEADNRRPAVSARRRKLLFVGKDFDTKAGPDVVTALGALRRDVDPEIELTVVGPTTWPLPGPVPDGVRFLGRLPLEQVRQLYTEHDVFVMPSHFEGYGMALVEALAHGLPCVARDACAMPEIVRPGVNGALVKSTDADELAGTIAAVLTDDGLTERAIEQSDEVVAHYSWDRVADDVLRIANGSR</sequence>
<feature type="domain" description="Glycosyl transferase family 1" evidence="2">
    <location>
        <begin position="211"/>
        <end position="361"/>
    </location>
</feature>
<dbReference type="InterPro" id="IPR001296">
    <property type="entry name" value="Glyco_trans_1"/>
</dbReference>
<evidence type="ECO:0000259" key="2">
    <source>
        <dbReference type="Pfam" id="PF00534"/>
    </source>
</evidence>
<comment type="caution">
    <text evidence="3">The sequence shown here is derived from an EMBL/GenBank/DDBJ whole genome shotgun (WGS) entry which is preliminary data.</text>
</comment>
<evidence type="ECO:0000313" key="3">
    <source>
        <dbReference type="EMBL" id="MBC6446606.1"/>
    </source>
</evidence>
<keyword evidence="4" id="KW-1185">Reference proteome</keyword>
<dbReference type="PANTHER" id="PTHR46401">
    <property type="entry name" value="GLYCOSYLTRANSFERASE WBBK-RELATED"/>
    <property type="match status" value="1"/>
</dbReference>
<organism evidence="3 4">
    <name type="scientific">Actinokineospora xionganensis</name>
    <dbReference type="NCBI Taxonomy" id="2684470"/>
    <lineage>
        <taxon>Bacteria</taxon>
        <taxon>Bacillati</taxon>
        <taxon>Actinomycetota</taxon>
        <taxon>Actinomycetes</taxon>
        <taxon>Pseudonocardiales</taxon>
        <taxon>Pseudonocardiaceae</taxon>
        <taxon>Actinokineospora</taxon>
    </lineage>
</organism>
<gene>
    <name evidence="3" type="ORF">GPZ80_05370</name>
</gene>
<protein>
    <submittedName>
        <fullName evidence="3">Glycosyltransferase family 4 protein</fullName>
    </submittedName>
</protein>
<evidence type="ECO:0000256" key="1">
    <source>
        <dbReference type="ARBA" id="ARBA00022679"/>
    </source>
</evidence>
<proteinExistence type="predicted"/>
<dbReference type="Proteomes" id="UP000734823">
    <property type="component" value="Unassembled WGS sequence"/>
</dbReference>
<evidence type="ECO:0000313" key="4">
    <source>
        <dbReference type="Proteomes" id="UP000734823"/>
    </source>
</evidence>
<dbReference type="PANTHER" id="PTHR46401:SF2">
    <property type="entry name" value="GLYCOSYLTRANSFERASE WBBK-RELATED"/>
    <property type="match status" value="1"/>
</dbReference>
<dbReference type="CDD" id="cd03801">
    <property type="entry name" value="GT4_PimA-like"/>
    <property type="match status" value="1"/>
</dbReference>
<reference evidence="3 4" key="1">
    <citation type="submission" date="2020-06" db="EMBL/GenBank/DDBJ databases">
        <title>Actinokineospora xiongansis sp. nov., isolated from soil of Baiyangdian.</title>
        <authorList>
            <person name="Zhang X."/>
        </authorList>
    </citation>
    <scope>NUCLEOTIDE SEQUENCE [LARGE SCALE GENOMIC DNA]</scope>
    <source>
        <strain evidence="3 4">HBU206404</strain>
    </source>
</reference>
<dbReference type="RefSeq" id="WP_187218640.1">
    <property type="nucleotide sequence ID" value="NZ_JABVED010000002.1"/>
</dbReference>
<dbReference type="EMBL" id="JABVED010000002">
    <property type="protein sequence ID" value="MBC6446606.1"/>
    <property type="molecule type" value="Genomic_DNA"/>
</dbReference>
<dbReference type="SUPFAM" id="SSF53756">
    <property type="entry name" value="UDP-Glycosyltransferase/glycogen phosphorylase"/>
    <property type="match status" value="1"/>
</dbReference>
<dbReference type="Gene3D" id="3.40.50.2000">
    <property type="entry name" value="Glycogen Phosphorylase B"/>
    <property type="match status" value="2"/>
</dbReference>
<name>A0ABR7L1P6_9PSEU</name>
<keyword evidence="1" id="KW-0808">Transferase</keyword>